<dbReference type="AlphaFoldDB" id="B3RJV1"/>
<keyword evidence="3" id="KW-1185">Reference proteome</keyword>
<name>B3RJV1_TRIAD</name>
<dbReference type="Proteomes" id="UP000009022">
    <property type="component" value="Unassembled WGS sequence"/>
</dbReference>
<evidence type="ECO:0000259" key="1">
    <source>
        <dbReference type="SMART" id="SM00973"/>
    </source>
</evidence>
<evidence type="ECO:0000313" key="3">
    <source>
        <dbReference type="Proteomes" id="UP000009022"/>
    </source>
</evidence>
<dbReference type="EMBL" id="DS985241">
    <property type="protein sequence ID" value="EDV29848.1"/>
    <property type="molecule type" value="Genomic_DNA"/>
</dbReference>
<dbReference type="PANTHER" id="PTHR47835:SF3">
    <property type="entry name" value="HELICASE FOR MEIOSIS 1"/>
    <property type="match status" value="1"/>
</dbReference>
<dbReference type="SMART" id="SM00973">
    <property type="entry name" value="Sec63"/>
    <property type="match status" value="1"/>
</dbReference>
<dbReference type="GO" id="GO:0051321">
    <property type="term" value="P:meiotic cell cycle"/>
    <property type="evidence" value="ECO:0007669"/>
    <property type="project" value="UniProtKB-KW"/>
</dbReference>
<dbReference type="Pfam" id="PF02889">
    <property type="entry name" value="Sec63"/>
    <property type="match status" value="1"/>
</dbReference>
<dbReference type="InParanoid" id="B3RJV1"/>
<sequence>MAKNSLSLETMKILMKASNENTMAVMIMTISKCPEFGEIQLRKGEKKDLNNLNQSKGPQSIRLIQATFDSIAIPNYLAAETATILQTGRRLAKGNKYAAALVKAGLIKLDLIASANPSKIEALLSRRPPFGNQICDAAATFPRFAIDVKQKIDSHKERSCLTLSITVLNAKTLQRLNRNGIVPSTTLLVIGIGLDIHKRMKLAHAFQMSQPNCNGKNFQTEETLLAMSSNQLEKILSNNSSESKEILDIKGTTLIILLKILMLADKSLYLNITIIREQNQAQEVSPYGKSENYKNVVTCQSLEFQKYHIEQEDHGSCFTNLHQMYEAMD</sequence>
<dbReference type="SUPFAM" id="SSF158702">
    <property type="entry name" value="Sec63 N-terminal domain-like"/>
    <property type="match status" value="1"/>
</dbReference>
<dbReference type="InterPro" id="IPR004179">
    <property type="entry name" value="Sec63-dom"/>
</dbReference>
<dbReference type="Gene3D" id="1.10.3380.10">
    <property type="entry name" value="Sec63 N-terminal domain-like domain"/>
    <property type="match status" value="1"/>
</dbReference>
<dbReference type="CTD" id="6750264"/>
<dbReference type="GO" id="GO:0016787">
    <property type="term" value="F:hydrolase activity"/>
    <property type="evidence" value="ECO:0007669"/>
    <property type="project" value="UniProtKB-KW"/>
</dbReference>
<dbReference type="STRING" id="10228.B3RJV1"/>
<dbReference type="InterPro" id="IPR052247">
    <property type="entry name" value="Meiotic_Crossover_Helicase"/>
</dbReference>
<dbReference type="GeneID" id="6750264"/>
<dbReference type="KEGG" id="tad:TRIADDRAFT_52687"/>
<dbReference type="OrthoDB" id="5575at2759"/>
<organism evidence="2 3">
    <name type="scientific">Trichoplax adhaerens</name>
    <name type="common">Trichoplax reptans</name>
    <dbReference type="NCBI Taxonomy" id="10228"/>
    <lineage>
        <taxon>Eukaryota</taxon>
        <taxon>Metazoa</taxon>
        <taxon>Placozoa</taxon>
        <taxon>Uniplacotomia</taxon>
        <taxon>Trichoplacea</taxon>
        <taxon>Trichoplacidae</taxon>
        <taxon>Trichoplax</taxon>
    </lineage>
</organism>
<dbReference type="RefSeq" id="XP_002109050.1">
    <property type="nucleotide sequence ID" value="XM_002109014.1"/>
</dbReference>
<gene>
    <name evidence="2" type="ORF">TRIADDRAFT_52687</name>
</gene>
<accession>B3RJV1</accession>
<dbReference type="PhylomeDB" id="B3RJV1"/>
<protein>
    <recommendedName>
        <fullName evidence="1">SEC63 domain-containing protein</fullName>
    </recommendedName>
</protein>
<reference evidence="2 3" key="1">
    <citation type="journal article" date="2008" name="Nature">
        <title>The Trichoplax genome and the nature of placozoans.</title>
        <authorList>
            <person name="Srivastava M."/>
            <person name="Begovic E."/>
            <person name="Chapman J."/>
            <person name="Putnam N.H."/>
            <person name="Hellsten U."/>
            <person name="Kawashima T."/>
            <person name="Kuo A."/>
            <person name="Mitros T."/>
            <person name="Salamov A."/>
            <person name="Carpenter M.L."/>
            <person name="Signorovitch A.Y."/>
            <person name="Moreno M.A."/>
            <person name="Kamm K."/>
            <person name="Grimwood J."/>
            <person name="Schmutz J."/>
            <person name="Shapiro H."/>
            <person name="Grigoriev I.V."/>
            <person name="Buss L.W."/>
            <person name="Schierwater B."/>
            <person name="Dellaporta S.L."/>
            <person name="Rokhsar D.S."/>
        </authorList>
    </citation>
    <scope>NUCLEOTIDE SEQUENCE [LARGE SCALE GENOMIC DNA]</scope>
    <source>
        <strain evidence="2 3">Grell-BS-1999</strain>
    </source>
</reference>
<feature type="domain" description="SEC63" evidence="1">
    <location>
        <begin position="1"/>
        <end position="304"/>
    </location>
</feature>
<dbReference type="PANTHER" id="PTHR47835">
    <property type="entry name" value="HFM1, ATP DEPENDENT DNA HELICASE HOMOLOG"/>
    <property type="match status" value="1"/>
</dbReference>
<evidence type="ECO:0000313" key="2">
    <source>
        <dbReference type="EMBL" id="EDV29848.1"/>
    </source>
</evidence>
<dbReference type="GO" id="GO:0043138">
    <property type="term" value="F:3'-5' DNA helicase activity"/>
    <property type="evidence" value="ECO:0007669"/>
    <property type="project" value="UniProtKB-EC"/>
</dbReference>
<proteinExistence type="predicted"/>
<dbReference type="HOGENOM" id="CLU_845499_0_0_1"/>